<dbReference type="Gene3D" id="3.10.180.10">
    <property type="entry name" value="2,3-Dihydroxybiphenyl 1,2-Dioxygenase, domain 1"/>
    <property type="match status" value="1"/>
</dbReference>
<dbReference type="EMBL" id="KZ821618">
    <property type="protein sequence ID" value="PYH71898.1"/>
    <property type="molecule type" value="Genomic_DNA"/>
</dbReference>
<organism evidence="1 2">
    <name type="scientific">Aspergillus vadensis (strain CBS 113365 / IMI 142717 / IBT 24658)</name>
    <dbReference type="NCBI Taxonomy" id="1448311"/>
    <lineage>
        <taxon>Eukaryota</taxon>
        <taxon>Fungi</taxon>
        <taxon>Dikarya</taxon>
        <taxon>Ascomycota</taxon>
        <taxon>Pezizomycotina</taxon>
        <taxon>Eurotiomycetes</taxon>
        <taxon>Eurotiomycetidae</taxon>
        <taxon>Eurotiales</taxon>
        <taxon>Aspergillaceae</taxon>
        <taxon>Aspergillus</taxon>
        <taxon>Aspergillus subgen. Circumdati</taxon>
    </lineage>
</organism>
<dbReference type="OrthoDB" id="10529218at2759"/>
<evidence type="ECO:0000313" key="1">
    <source>
        <dbReference type="EMBL" id="PYH71898.1"/>
    </source>
</evidence>
<accession>A0A319C977</accession>
<sequence length="250" mass="28444">MMGKGLESHKQSINADTRINLKKLPHISYQYPSLDEIHQFMLDFELQAAHQTDEQSCHRGYDPNHYVYYAQKGDGKFLERAFEAASLEGSKRAGALPKAGPMQELTDAPGAGSLPGYFGLSTQVFESRSQFYTSTFNIQQPTPVDHAFFLGPSTTTSHVHHCSIEVHDYDTQQPGHQLLVKKRYRPASGVGHYVLRSQIFNYWWEFLGQYDRTLRRWRLSKCRDVIGYMIPAGPALLAIWGPELPAAFFE</sequence>
<dbReference type="Proteomes" id="UP000248405">
    <property type="component" value="Unassembled WGS sequence"/>
</dbReference>
<keyword evidence="2" id="KW-1185">Reference proteome</keyword>
<reference evidence="1" key="1">
    <citation type="submission" date="2016-12" db="EMBL/GenBank/DDBJ databases">
        <title>The genomes of Aspergillus section Nigri reveals drivers in fungal speciation.</title>
        <authorList>
            <consortium name="DOE Joint Genome Institute"/>
            <person name="Vesth T.C."/>
            <person name="Nybo J."/>
            <person name="Theobald S."/>
            <person name="Brandl J."/>
            <person name="Frisvad J.C."/>
            <person name="Nielsen K.F."/>
            <person name="Lyhne E.K."/>
            <person name="Kogle M.E."/>
            <person name="Kuo A."/>
            <person name="Riley R."/>
            <person name="Clum A."/>
            <person name="Nolan M."/>
            <person name="Lipzen A."/>
            <person name="Salamov A."/>
            <person name="Henrissat B."/>
            <person name="Wiebenga A."/>
            <person name="De Vries R.P."/>
            <person name="Grigoriev I.V."/>
            <person name="Mortensen U.H."/>
            <person name="Andersen M.R."/>
            <person name="Baker S.E."/>
        </authorList>
    </citation>
    <scope>NUCLEOTIDE SEQUENCE [LARGE SCALE GENOMIC DNA]</scope>
    <source>
        <strain evidence="1">CBS 113365</strain>
    </source>
</reference>
<gene>
    <name evidence="1" type="ORF">BO88DRAFT_423688</name>
</gene>
<dbReference type="InterPro" id="IPR029068">
    <property type="entry name" value="Glyas_Bleomycin-R_OHBP_Dase"/>
</dbReference>
<dbReference type="GeneID" id="37213258"/>
<dbReference type="AlphaFoldDB" id="A0A319C977"/>
<dbReference type="RefSeq" id="XP_025565692.1">
    <property type="nucleotide sequence ID" value="XM_025708666.1"/>
</dbReference>
<proteinExistence type="predicted"/>
<name>A0A319C977_ASPVC</name>
<evidence type="ECO:0000313" key="2">
    <source>
        <dbReference type="Proteomes" id="UP000248405"/>
    </source>
</evidence>
<protein>
    <submittedName>
        <fullName evidence="1">Uncharacterized protein</fullName>
    </submittedName>
</protein>